<proteinExistence type="predicted"/>
<accession>A0A8M3ANB4</accession>
<dbReference type="GeneID" id="101884517"/>
<evidence type="ECO:0000313" key="1">
    <source>
        <dbReference type="Proteomes" id="UP000000437"/>
    </source>
</evidence>
<dbReference type="Proteomes" id="UP000000437">
    <property type="component" value="Chromosome 23"/>
</dbReference>
<dbReference type="AlphaFoldDB" id="A0A8M3ANB4"/>
<name>A0A8M3ANB4_DANRE</name>
<keyword evidence="1" id="KW-1185">Reference proteome</keyword>
<protein>
    <submittedName>
        <fullName evidence="2">Uncharacterized protein</fullName>
    </submittedName>
</protein>
<organism evidence="1 2">
    <name type="scientific">Danio rerio</name>
    <name type="common">Zebrafish</name>
    <name type="synonym">Brachydanio rerio</name>
    <dbReference type="NCBI Taxonomy" id="7955"/>
    <lineage>
        <taxon>Eukaryota</taxon>
        <taxon>Metazoa</taxon>
        <taxon>Chordata</taxon>
        <taxon>Craniata</taxon>
        <taxon>Vertebrata</taxon>
        <taxon>Euteleostomi</taxon>
        <taxon>Actinopterygii</taxon>
        <taxon>Neopterygii</taxon>
        <taxon>Teleostei</taxon>
        <taxon>Ostariophysi</taxon>
        <taxon>Cypriniformes</taxon>
        <taxon>Danionidae</taxon>
        <taxon>Danioninae</taxon>
        <taxon>Danio</taxon>
    </lineage>
</organism>
<reference evidence="2" key="1">
    <citation type="submission" date="2025-08" db="UniProtKB">
        <authorList>
            <consortium name="RefSeq"/>
        </authorList>
    </citation>
    <scope>IDENTIFICATION</scope>
    <source>
        <strain evidence="2">Tuebingen</strain>
        <tissue evidence="2">Fibroblasts and whole tissue</tissue>
    </source>
</reference>
<sequence length="306" mass="33399">MRTHTLLLHTFALLLLCDYGLFSTLSPSRPPSERSFTETMNISTINITTADSTNLINQTNVQTTDDLESSGLNGSLTSEDFDDTDPTDLSEESEHTTESISSTSRPLSTTRIAAPKNSSLEKGSGNLVVGIIILIFILILIGLLLGVLYFLRKKGRSYSFDLTRVDGPANDYDTPLRSEQQGISYEQTNKDLPVCLDYIQEEKSEEKTMANGCSAEKTEQTPANENGDSNVPEENSFCSSSVSSTPPLKKVEFNLDLDLIGGESDFSNPAASEADNAEQNENNNAARGTAEEIFTEVSLDEPTHFV</sequence>
<gene>
    <name evidence="2" type="primary">LOC101884517</name>
</gene>
<dbReference type="OrthoDB" id="8961582at2759"/>
<dbReference type="RefSeq" id="XP_009295414.2">
    <property type="nucleotide sequence ID" value="XM_009297139.5"/>
</dbReference>
<dbReference type="KEGG" id="dre:101884517"/>
<evidence type="ECO:0000313" key="2">
    <source>
        <dbReference type="RefSeq" id="XP_009295414.2"/>
    </source>
</evidence>